<evidence type="ECO:0000256" key="2">
    <source>
        <dbReference type="SAM" id="SignalP"/>
    </source>
</evidence>
<proteinExistence type="predicted"/>
<gene>
    <name evidence="3" type="ORF">BCR44DRAFT_1432645</name>
</gene>
<evidence type="ECO:0008006" key="5">
    <source>
        <dbReference type="Google" id="ProtNLM"/>
    </source>
</evidence>
<sequence>MNGILLSVVIGCVSWVSFHFSVVSSHCSPCLVGGGPLDNMSERFEGSLRVPEEPFHFPKVHSKPSTQHGKHATTQETASARRQPNCPLTSIDHIVLQYPYKARATRAAERNCVLLCSDVSEHIVRLSHVSEARVTDLLWLYIAAGGPGCA</sequence>
<dbReference type="AlphaFoldDB" id="A0A1Y2HPG1"/>
<protein>
    <recommendedName>
        <fullName evidence="5">Secreted protein</fullName>
    </recommendedName>
</protein>
<evidence type="ECO:0000256" key="1">
    <source>
        <dbReference type="SAM" id="MobiDB-lite"/>
    </source>
</evidence>
<reference evidence="3 4" key="1">
    <citation type="submission" date="2016-07" db="EMBL/GenBank/DDBJ databases">
        <title>Pervasive Adenine N6-methylation of Active Genes in Fungi.</title>
        <authorList>
            <consortium name="DOE Joint Genome Institute"/>
            <person name="Mondo S.J."/>
            <person name="Dannebaum R.O."/>
            <person name="Kuo R.C."/>
            <person name="Labutti K."/>
            <person name="Haridas S."/>
            <person name="Kuo A."/>
            <person name="Salamov A."/>
            <person name="Ahrendt S.R."/>
            <person name="Lipzen A."/>
            <person name="Sullivan W."/>
            <person name="Andreopoulos W.B."/>
            <person name="Clum A."/>
            <person name="Lindquist E."/>
            <person name="Daum C."/>
            <person name="Ramamoorthy G.K."/>
            <person name="Gryganskyi A."/>
            <person name="Culley D."/>
            <person name="Magnuson J.K."/>
            <person name="James T.Y."/>
            <person name="O'Malley M.A."/>
            <person name="Stajich J.E."/>
            <person name="Spatafora J.W."/>
            <person name="Visel A."/>
            <person name="Grigoriev I.V."/>
        </authorList>
    </citation>
    <scope>NUCLEOTIDE SEQUENCE [LARGE SCALE GENOMIC DNA]</scope>
    <source>
        <strain evidence="3 4">PL171</strain>
    </source>
</reference>
<keyword evidence="4" id="KW-1185">Reference proteome</keyword>
<keyword evidence="2" id="KW-0732">Signal</keyword>
<dbReference type="EMBL" id="MCFL01000017">
    <property type="protein sequence ID" value="ORZ36419.1"/>
    <property type="molecule type" value="Genomic_DNA"/>
</dbReference>
<feature type="chain" id="PRO_5013390865" description="Secreted protein" evidence="2">
    <location>
        <begin position="26"/>
        <end position="150"/>
    </location>
</feature>
<feature type="compositionally biased region" description="Polar residues" evidence="1">
    <location>
        <begin position="63"/>
        <end position="82"/>
    </location>
</feature>
<evidence type="ECO:0000313" key="4">
    <source>
        <dbReference type="Proteomes" id="UP000193411"/>
    </source>
</evidence>
<dbReference type="Proteomes" id="UP000193411">
    <property type="component" value="Unassembled WGS sequence"/>
</dbReference>
<comment type="caution">
    <text evidence="3">The sequence shown here is derived from an EMBL/GenBank/DDBJ whole genome shotgun (WGS) entry which is preliminary data.</text>
</comment>
<name>A0A1Y2HPG1_9FUNG</name>
<feature type="region of interest" description="Disordered" evidence="1">
    <location>
        <begin position="59"/>
        <end position="82"/>
    </location>
</feature>
<organism evidence="3 4">
    <name type="scientific">Catenaria anguillulae PL171</name>
    <dbReference type="NCBI Taxonomy" id="765915"/>
    <lineage>
        <taxon>Eukaryota</taxon>
        <taxon>Fungi</taxon>
        <taxon>Fungi incertae sedis</taxon>
        <taxon>Blastocladiomycota</taxon>
        <taxon>Blastocladiomycetes</taxon>
        <taxon>Blastocladiales</taxon>
        <taxon>Catenariaceae</taxon>
        <taxon>Catenaria</taxon>
    </lineage>
</organism>
<evidence type="ECO:0000313" key="3">
    <source>
        <dbReference type="EMBL" id="ORZ36419.1"/>
    </source>
</evidence>
<accession>A0A1Y2HPG1</accession>
<feature type="signal peptide" evidence="2">
    <location>
        <begin position="1"/>
        <end position="25"/>
    </location>
</feature>